<feature type="signal peptide" evidence="9">
    <location>
        <begin position="1"/>
        <end position="16"/>
    </location>
</feature>
<evidence type="ECO:0000256" key="8">
    <source>
        <dbReference type="SAM" id="Phobius"/>
    </source>
</evidence>
<keyword evidence="2 8" id="KW-0812">Transmembrane</keyword>
<keyword evidence="4" id="KW-0130">Cell adhesion</keyword>
<feature type="domain" description="Ig-like" evidence="10">
    <location>
        <begin position="130"/>
        <end position="222"/>
    </location>
</feature>
<dbReference type="GO" id="GO:0005886">
    <property type="term" value="C:plasma membrane"/>
    <property type="evidence" value="ECO:0007669"/>
    <property type="project" value="TreeGrafter"/>
</dbReference>
<dbReference type="Ensembl" id="ENSPMET00000014799.1">
    <property type="protein sequence ID" value="ENSPMEP00000001096.1"/>
    <property type="gene ID" value="ENSPMEG00000001937.1"/>
</dbReference>
<name>A0A3B3WDZ3_9TELE</name>
<comment type="similarity">
    <text evidence="7">Belongs to the immunoglobulin superfamily. SIGLEC (sialic acid binding Ig-like lectin) family.</text>
</comment>
<keyword evidence="9" id="KW-0732">Signal</keyword>
<dbReference type="InterPro" id="IPR036179">
    <property type="entry name" value="Ig-like_dom_sf"/>
</dbReference>
<feature type="chain" id="PRO_5017286487" description="Ig-like domain-containing protein" evidence="9">
    <location>
        <begin position="17"/>
        <end position="414"/>
    </location>
</feature>
<evidence type="ECO:0000256" key="2">
    <source>
        <dbReference type="ARBA" id="ARBA00022692"/>
    </source>
</evidence>
<feature type="transmembrane region" description="Helical" evidence="8">
    <location>
        <begin position="338"/>
        <end position="359"/>
    </location>
</feature>
<dbReference type="SMART" id="SM00409">
    <property type="entry name" value="IG"/>
    <property type="match status" value="2"/>
</dbReference>
<accession>A0A3B3WDZ3</accession>
<evidence type="ECO:0000256" key="5">
    <source>
        <dbReference type="ARBA" id="ARBA00022989"/>
    </source>
</evidence>
<proteinExistence type="inferred from homology"/>
<dbReference type="Proteomes" id="UP000261480">
    <property type="component" value="Unplaced"/>
</dbReference>
<reference evidence="11" key="1">
    <citation type="submission" date="2025-08" db="UniProtKB">
        <authorList>
            <consortium name="Ensembl"/>
        </authorList>
    </citation>
    <scope>IDENTIFICATION</scope>
</reference>
<evidence type="ECO:0000256" key="7">
    <source>
        <dbReference type="ARBA" id="ARBA00038361"/>
    </source>
</evidence>
<dbReference type="AlphaFoldDB" id="A0A3B3WDZ3"/>
<evidence type="ECO:0000259" key="10">
    <source>
        <dbReference type="PROSITE" id="PS50835"/>
    </source>
</evidence>
<evidence type="ECO:0000313" key="12">
    <source>
        <dbReference type="Proteomes" id="UP000261480"/>
    </source>
</evidence>
<dbReference type="GO" id="GO:0030246">
    <property type="term" value="F:carbohydrate binding"/>
    <property type="evidence" value="ECO:0007669"/>
    <property type="project" value="UniProtKB-KW"/>
</dbReference>
<keyword evidence="3" id="KW-0430">Lectin</keyword>
<dbReference type="GO" id="GO:0007155">
    <property type="term" value="P:cell adhesion"/>
    <property type="evidence" value="ECO:0007669"/>
    <property type="project" value="UniProtKB-KW"/>
</dbReference>
<dbReference type="GO" id="GO:0033691">
    <property type="term" value="F:sialic acid binding"/>
    <property type="evidence" value="ECO:0007669"/>
    <property type="project" value="TreeGrafter"/>
</dbReference>
<keyword evidence="5 8" id="KW-1133">Transmembrane helix</keyword>
<dbReference type="InterPro" id="IPR003599">
    <property type="entry name" value="Ig_sub"/>
</dbReference>
<keyword evidence="6 8" id="KW-0472">Membrane</keyword>
<evidence type="ECO:0000256" key="4">
    <source>
        <dbReference type="ARBA" id="ARBA00022889"/>
    </source>
</evidence>
<dbReference type="STRING" id="48701.ENSPMEP00000001096"/>
<dbReference type="InterPro" id="IPR051036">
    <property type="entry name" value="SIGLEC"/>
</dbReference>
<sequence length="414" mass="46032">MPGTLILLLITSVLQANDCNKFEVNLPQTVQVKKGSCVTVPCSFDIRSEYNGNLNDTCEARWVFNPSLTPQLTETNPVTGILTRKNCTTTFNDMQPHHNKAYNFRLECKNDLKYTFTNKKVIFKVTDDFPSPTLTPSTLTVKEGESVSLTCSAPAPCLPHTPTLTWTPSMGDIHETIQENQDKTKFKTSVLNFTASQHHHGQKISCTAAYKKQDGSPDGSFTTSLMSDVLYISQIFHSSNCIKTSNQLNCSCETVGNPLPTTHWYLNGQPVDQSSQVVVTNEPLNGSHLRSIITLNEPQDRDLSTLLCFSSNSFGPTSKQFGVGCIESSRENLIRMPVFIATVGAFLFLVCVLLSIVGFQSTHLKHKRITVDTDAVAVSQQKNEEQNPNEDAIYANSEEFRWSRSPAPTFTWSR</sequence>
<dbReference type="Gene3D" id="2.60.40.10">
    <property type="entry name" value="Immunoglobulins"/>
    <property type="match status" value="3"/>
</dbReference>
<dbReference type="SUPFAM" id="SSF48726">
    <property type="entry name" value="Immunoglobulin"/>
    <property type="match status" value="1"/>
</dbReference>
<comment type="subcellular location">
    <subcellularLocation>
        <location evidence="1">Membrane</location>
        <topology evidence="1">Single-pass membrane protein</topology>
    </subcellularLocation>
</comment>
<organism evidence="11 12">
    <name type="scientific">Poecilia mexicana</name>
    <dbReference type="NCBI Taxonomy" id="48701"/>
    <lineage>
        <taxon>Eukaryota</taxon>
        <taxon>Metazoa</taxon>
        <taxon>Chordata</taxon>
        <taxon>Craniata</taxon>
        <taxon>Vertebrata</taxon>
        <taxon>Euteleostomi</taxon>
        <taxon>Actinopterygii</taxon>
        <taxon>Neopterygii</taxon>
        <taxon>Teleostei</taxon>
        <taxon>Neoteleostei</taxon>
        <taxon>Acanthomorphata</taxon>
        <taxon>Ovalentaria</taxon>
        <taxon>Atherinomorphae</taxon>
        <taxon>Cyprinodontiformes</taxon>
        <taxon>Poeciliidae</taxon>
        <taxon>Poeciliinae</taxon>
        <taxon>Poecilia</taxon>
    </lineage>
</organism>
<evidence type="ECO:0000313" key="11">
    <source>
        <dbReference type="Ensembl" id="ENSPMEP00000001096.1"/>
    </source>
</evidence>
<dbReference type="InterPro" id="IPR007110">
    <property type="entry name" value="Ig-like_dom"/>
</dbReference>
<evidence type="ECO:0000256" key="9">
    <source>
        <dbReference type="SAM" id="SignalP"/>
    </source>
</evidence>
<dbReference type="InterPro" id="IPR013783">
    <property type="entry name" value="Ig-like_fold"/>
</dbReference>
<feature type="domain" description="Ig-like" evidence="10">
    <location>
        <begin position="248"/>
        <end position="324"/>
    </location>
</feature>
<evidence type="ECO:0000256" key="3">
    <source>
        <dbReference type="ARBA" id="ARBA00022734"/>
    </source>
</evidence>
<dbReference type="PROSITE" id="PS50835">
    <property type="entry name" value="IG_LIKE"/>
    <property type="match status" value="2"/>
</dbReference>
<protein>
    <recommendedName>
        <fullName evidence="10">Ig-like domain-containing protein</fullName>
    </recommendedName>
</protein>
<dbReference type="PANTHER" id="PTHR12035">
    <property type="entry name" value="SIALIC ACID BINDING IMMUNOGLOBULIN-LIKE LECTIN"/>
    <property type="match status" value="1"/>
</dbReference>
<evidence type="ECO:0000256" key="1">
    <source>
        <dbReference type="ARBA" id="ARBA00004167"/>
    </source>
</evidence>
<reference evidence="11" key="2">
    <citation type="submission" date="2025-09" db="UniProtKB">
        <authorList>
            <consortium name="Ensembl"/>
        </authorList>
    </citation>
    <scope>IDENTIFICATION</scope>
</reference>
<keyword evidence="12" id="KW-1185">Reference proteome</keyword>
<evidence type="ECO:0000256" key="6">
    <source>
        <dbReference type="ARBA" id="ARBA00023136"/>
    </source>
</evidence>
<dbReference type="PANTHER" id="PTHR12035:SF125">
    <property type="entry name" value="SIALIC ACID-BINDING IG-LIKE LECTIN 5"/>
    <property type="match status" value="1"/>
</dbReference>